<dbReference type="WBParaSite" id="mrna-Wban_02990">
    <property type="protein sequence ID" value="mrna-Wban_02990"/>
    <property type="gene ID" value="Wban_02990"/>
</dbReference>
<reference evidence="4" key="3">
    <citation type="submission" date="2024-02" db="UniProtKB">
        <authorList>
            <consortium name="WormBaseParasite"/>
        </authorList>
    </citation>
    <scope>IDENTIFICATION</scope>
    <source>
        <strain evidence="4">pt0022</strain>
    </source>
</reference>
<feature type="domain" description="Bridge-like lipid transfer protein family member 1 C-terminal" evidence="2">
    <location>
        <begin position="2690"/>
        <end position="3241"/>
    </location>
</feature>
<feature type="region of interest" description="Disordered" evidence="1">
    <location>
        <begin position="2307"/>
        <end position="2347"/>
    </location>
</feature>
<name>A0AAF5PMP6_WUCBA</name>
<organism evidence="3 4">
    <name type="scientific">Wuchereria bancrofti</name>
    <dbReference type="NCBI Taxonomy" id="6293"/>
    <lineage>
        <taxon>Eukaryota</taxon>
        <taxon>Metazoa</taxon>
        <taxon>Ecdysozoa</taxon>
        <taxon>Nematoda</taxon>
        <taxon>Chromadorea</taxon>
        <taxon>Rhabditida</taxon>
        <taxon>Spirurina</taxon>
        <taxon>Spiruromorpha</taxon>
        <taxon>Filarioidea</taxon>
        <taxon>Onchocercidae</taxon>
        <taxon>Wuchereria</taxon>
    </lineage>
</organism>
<dbReference type="PANTHER" id="PTHR31640">
    <property type="entry name" value="TRANSMEMBRANE PROTEIN KIAA1109"/>
    <property type="match status" value="1"/>
</dbReference>
<evidence type="ECO:0000313" key="3">
    <source>
        <dbReference type="Proteomes" id="UP000093561"/>
    </source>
</evidence>
<feature type="compositionally biased region" description="Basic residues" evidence="1">
    <location>
        <begin position="2307"/>
        <end position="2316"/>
    </location>
</feature>
<dbReference type="GO" id="GO:0048488">
    <property type="term" value="P:synaptic vesicle endocytosis"/>
    <property type="evidence" value="ECO:0007669"/>
    <property type="project" value="TreeGrafter"/>
</dbReference>
<reference evidence="3" key="2">
    <citation type="journal article" date="2016" name="Mol. Ecol.">
        <title>Population genomics of the filarial nematode parasite Wuchereria bancrofti from mosquitoes.</title>
        <authorList>
            <person name="Small S.T."/>
            <person name="Reimer L.J."/>
            <person name="Tisch D.J."/>
            <person name="King C.L."/>
            <person name="Christensen B.M."/>
            <person name="Siba P.M."/>
            <person name="Kazura J.W."/>
            <person name="Serre D."/>
            <person name="Zimmerman P.A."/>
        </authorList>
    </citation>
    <scope>NUCLEOTIDE SEQUENCE</scope>
    <source>
        <strain evidence="3">pt0022</strain>
    </source>
</reference>
<reference evidence="3" key="1">
    <citation type="submission" date="2015-03" db="EMBL/GenBank/DDBJ databases">
        <title>Wuchereria bancrofti Genome Sequencing Papua New Guinea Strain.</title>
        <authorList>
            <person name="Small S.T."/>
            <person name="Serre D."/>
            <person name="Zimmerman P.A."/>
        </authorList>
    </citation>
    <scope>NUCLEOTIDE SEQUENCE [LARGE SCALE GENOMIC DNA]</scope>
    <source>
        <strain evidence="3">pt0022</strain>
    </source>
</reference>
<dbReference type="InterPro" id="IPR033616">
    <property type="entry name" value="BLTP1"/>
</dbReference>
<evidence type="ECO:0000313" key="4">
    <source>
        <dbReference type="WBParaSite" id="mrna-Wban_02990"/>
    </source>
</evidence>
<proteinExistence type="predicted"/>
<evidence type="ECO:0000256" key="1">
    <source>
        <dbReference type="SAM" id="MobiDB-lite"/>
    </source>
</evidence>
<evidence type="ECO:0000259" key="2">
    <source>
        <dbReference type="SMART" id="SM01220"/>
    </source>
</evidence>
<dbReference type="GO" id="GO:0098793">
    <property type="term" value="C:presynapse"/>
    <property type="evidence" value="ECO:0007669"/>
    <property type="project" value="GOC"/>
</dbReference>
<dbReference type="InterPro" id="IPR056742">
    <property type="entry name" value="BLTP1_C"/>
</dbReference>
<feature type="region of interest" description="Disordered" evidence="1">
    <location>
        <begin position="1708"/>
        <end position="1734"/>
    </location>
</feature>
<dbReference type="SMART" id="SM01220">
    <property type="entry name" value="FSA_C"/>
    <property type="match status" value="1"/>
</dbReference>
<dbReference type="Proteomes" id="UP000093561">
    <property type="component" value="Unassembled WGS sequence"/>
</dbReference>
<feature type="compositionally biased region" description="Acidic residues" evidence="1">
    <location>
        <begin position="2320"/>
        <end position="2329"/>
    </location>
</feature>
<sequence length="3255" mass="374374">MGSGFKVLQNATLKAVYRKSIFADSSLVPICDLNIDFGENVAIAYGPWAEACRSAFVSYFFPADFTDAKSVKLPENDEHKIPQIMDITLTMNGRTTINLWFMRQDELNTMTVIIKNGFSIRMENPLVMTTDEGYKTMIRFSMKDVQFLPTSGFRKLISYEEMTVECNMFIPKQYGQFQNCQILIKMNQVTTWCIWDHIVFMQDFVSEISSYYTDDLARFVPQIWNCQIEFTNAKFIFVVNDKNWVDASNPSSNFLIALVAKQFTINCNLNKTDFCPQICHCNSKMIASESVAIKLHIPQRSTLSSVIHTLYDNSFHFTKHSSINVSTTFDFDGNWLDFLRTQQITFTYDYTWHPIYPPYQSDLPIRIKPAVSQYPAHPFELEPDSAQIEIVIQSPEMFISGFALWIVKNYINDYFGSYSQQQSDMDSYDAHALLSRRLYGHVKHEVERYRPLDMKLSIRFQDVHGHCLIHTIKTTGENPDICPTMKINIMVVEIVRKIRDLQFQIFIAGLQIFFRKSESIRKVQNGHLSIDQIAVRMNSFSSELHIPWDAGAVEYASAWEIIIGQIIAKIDPTQLVCIAQMLESFLLLIAAIDEELLIPEMYDICQHMNDVRTCPNSNLQLVDLKNRIQNCERAKNLKYILFRASIDLINIIIMEDLAMICISMEPWRICTCNCHELSFCASFLFGILQLDIKQFIKCSLMYNDNDNKWLECGSIHFQDIEFEIRLPFSSKNLYLMNERKKFLKMHDEYTKRLYFLWLNETKCGCYGSFAFFGEDDLSGCIFMADFMQKLAQLQINNEPKQPGFGQSIIHPSTKLFESNDSHINTFSSEYKKLGKTICPSTSDTYTEMIKSKCASGTLLDTYHNFLNIYQIQFKNTTATNALNQFKLIRNGINNLHLIDTKLENKSKENISPKEEMSPSMIHSQNMQMTSYSQRPLNWGIDPKVIYGWGNISSITKIFLTPLSIEVIQRLTERAEMILTALNPISIIQHTYASCAFKCHKQPINEKNNLFIQDSLLPEVNAHFGLPPVYITFFQAARIDDELLKYNKNRDNSARSTRIHCTVTMIYGRECYLNIFSNNQNDMQMICFDAYTLYDAQFAKIVYARENKPLMDNWKTNFVTNWDKLDLSKRLRHSNLIILSELNVPNILLKGFINRRNLLHWINGSEIIIRTGEPRLRISSGDECLDKQSDIILLKLAVASSLISWLHVLREFQKSLHQTLLKYDEWLDLCMLKALSEALDLRDDLILTLCKSSLNEVKRYAIVMNACASCKLMHFLLHCSMNKNEIERFNYWAKHSLEFESMTISRLDRKFALISLLNSWHELLAPHVKVSNLLTAKKYSRGSLSENIKSMLAAGEDDTAMKQTTGTAVSLPVSGPIRNSGVKGITENLTMKQFDILPSIFFWPLFKIYHLDTNMLFKLPLKKLHFSFKFMVGEFKIYLVQLKRKKNQTTQQQTFLFLLLDTITVDSAVIYNVVMDNQQLNAIKTFLTINFETLFPRIELFCTQTVLHLLNELLQSVAYCMTETPTVTSVIHLDDTQNSISKTTESVIVENSDRKQQKWIATLLNLFRKNKMNTGMIDELKLDIAKFSITVNNNIVISAIKFESKIMHLILMLRIFNSKIHHNNEFLIMIESKKAIQGVSLKIQDIKMMITEKGTTDINIFHGSLTTVTSTFQRVYEANNLLNTICLAVESMKLNYIIGSSFVIKAEDKKDSDNDDNDNEEHPFASSSAEHQWMDESEKTTKFNFDMKILYGEMNAKISSNVTAKYNFKNTHCFGTFPKKGTVSIENHFITYTSFYSKKIPKWMRLGNFSIKLPSLLIVYEKCTINENEIIQIDNKEIICSNESYANIVITAGSLDQSINTDVLNMLLYSHETAIAEFEHIMKIVRSSTAFHQNSYYNSFLFQLQMRCENVSPWLKLTLTDTTNTALRITIEVINMFVIGRNILNNNIFEKQIRGNVSFCFNFKLGHMIRNEAFEEDELRELADLTTNLTCILQFSPKSVANATIIFSHTVILFKFPAIIRAKDILRDFSLSRSFWMKQKMRHTTQTENESSQVTSHSSLLDVGNGLIMRITLLFRDRTTACIPLYSNNYRSFTSALLFGVKDAEATVKFIRGAKAEAKFNDFKIVFVENFENSMEESWIDGQEVTPTNFTFFPLGVCKIVVKSSKSEQYKRIASVQCSMKGLIFDIDSRIGSLTGAVWNTCVAINEDQDVDVSEYEPMKIVTSEIERNDDINLKNEYASIVKPEKRIRWVEQKIYEQTQKLAMMKSHKTDVTYEWELRRLKKLQLIRVKQFKESMLGRLKRQKLRGKQLKKAPIRKSKIEDEEDAEEKSDSESVTGEQSTKFLRETTSIDQSIDQNTIGSSLKQHKIPAKINDNTMKADEKMNDGSFVFDMQFFGEAGECMLRNRISTEFTSTTSATPENNFKRHDETNEGFTKISLPSIEAKIYYSTNDAIKCLKSFPVIKSTSSIKSTTTTSLPYLYVSANVANMPEETALTPLIADFFQQLLENLPQQFPQQSENESDTFSMTDTESLLTCIHSKLMINILLSITIQSSSLRFEAHQQRAGAMDLLLRLPSLKLVASAHNDTINNGFDISLSLQSFSVCFYNPHQPSPLDAFALTLDNFTVGISRTSIFLHDNSHLKITCTIDIGQATFTYDMRKLSQLIAFPRPWYRRRIAQRLLLKNQQFPKTQSVGAGRSFSKRTSKMMDKLTLEASINIHWETFKAKIQMSSAMGDTNWIIDQISTKIIFCLQPFVERRLSIRFAVSFLEQEAKGGAISGSLQLANTAIDFSWISLCNQPTSFSSKINFTELKIQIVWMGRVFIVVLFDQLSLLLNDEWKLKNDQDEKIKEAMIMLNSILKYSKLQAIITKATLNSIDSVIQKLSVFFKEQVQDSRLLHNLTNKTLAATAKNEIKLSKIFHWAKILDLVTDMQMKSKTFPMPNVSNGRTIICGQFISIGQQASLVLMEGEITANRWALFYLNQPTLIFSNAAQYTFLDEKQTVGIDLSEKLLLKLNGVTKENKFYDNNWTSVICKVERHKDQTCPKYATIEECLTLCIDEPLAQLFSLTQNSTKFQSMVLELFELPAMDSIFTSNQKAPIHSEKLKDVKSEVVCSFICDFHHALGVQTDLTTQINFLPELLRSYLIEQDKDIEKKAGKSLMEEKLGKGEIGKTDQRQYICKQWKVDPKIRFIDKVKWDPPVIDEILRKLQIFDHRNTIPKVVQRHILDHCDMLLSKVHLAIVKVAKEASVKSDRMPTL</sequence>
<dbReference type="Pfam" id="PF25040">
    <property type="entry name" value="BLTP1_C"/>
    <property type="match status" value="1"/>
</dbReference>
<protein>
    <recommendedName>
        <fullName evidence="2">Bridge-like lipid transfer protein family member 1 C-terminal domain-containing protein</fullName>
    </recommendedName>
</protein>
<accession>A0AAF5PMP6</accession>
<feature type="compositionally biased region" description="Polar residues" evidence="1">
    <location>
        <begin position="2334"/>
        <end position="2347"/>
    </location>
</feature>
<dbReference type="PANTHER" id="PTHR31640:SF1">
    <property type="entry name" value="BRIDGE-LIKE LIPID TRANSFER PROTEIN FAMILY MEMBER 1"/>
    <property type="match status" value="1"/>
</dbReference>